<evidence type="ECO:0000313" key="1">
    <source>
        <dbReference type="EMBL" id="GAG30294.1"/>
    </source>
</evidence>
<dbReference type="EMBL" id="BARS01042572">
    <property type="protein sequence ID" value="GAG30294.1"/>
    <property type="molecule type" value="Genomic_DNA"/>
</dbReference>
<dbReference type="AlphaFoldDB" id="X0WH52"/>
<organism evidence="1">
    <name type="scientific">marine sediment metagenome</name>
    <dbReference type="NCBI Taxonomy" id="412755"/>
    <lineage>
        <taxon>unclassified sequences</taxon>
        <taxon>metagenomes</taxon>
        <taxon>ecological metagenomes</taxon>
    </lineage>
</organism>
<sequence>RPWEAPYRQRWVEAIGPNVIKFIEDFAGDVPADNWVDTKIGSTAGISSYNIEGGGILLYGSGSSDDGFQLQKLAGYKVVDDCPIYFGVRWKVVGAAGGSVSVMMGLHSEDTDVVGSPTDGIVLECASAATGIDLVCIDSGSRTNLVALTTIVADTWYIDEFYWDGAEQIKLWHDGVYIGAAATASIDQTAKMAVTLAYQDEVGNASGTTGLAVDWVRAVQLLDARN</sequence>
<comment type="caution">
    <text evidence="1">The sequence shown here is derived from an EMBL/GenBank/DDBJ whole genome shotgun (WGS) entry which is preliminary data.</text>
</comment>
<reference evidence="1" key="1">
    <citation type="journal article" date="2014" name="Front. Microbiol.">
        <title>High frequency of phylogenetically diverse reductive dehalogenase-homologous genes in deep subseafloor sedimentary metagenomes.</title>
        <authorList>
            <person name="Kawai M."/>
            <person name="Futagami T."/>
            <person name="Toyoda A."/>
            <person name="Takaki Y."/>
            <person name="Nishi S."/>
            <person name="Hori S."/>
            <person name="Arai W."/>
            <person name="Tsubouchi T."/>
            <person name="Morono Y."/>
            <person name="Uchiyama I."/>
            <person name="Ito T."/>
            <person name="Fujiyama A."/>
            <person name="Inagaki F."/>
            <person name="Takami H."/>
        </authorList>
    </citation>
    <scope>NUCLEOTIDE SEQUENCE</scope>
    <source>
        <strain evidence="1">Expedition CK06-06</strain>
    </source>
</reference>
<name>X0WH52_9ZZZZ</name>
<protein>
    <recommendedName>
        <fullName evidence="2">GH16 domain-containing protein</fullName>
    </recommendedName>
</protein>
<gene>
    <name evidence="1" type="ORF">S01H1_64578</name>
</gene>
<feature type="non-terminal residue" evidence="1">
    <location>
        <position position="1"/>
    </location>
</feature>
<accession>X0WH52</accession>
<proteinExistence type="predicted"/>
<evidence type="ECO:0008006" key="2">
    <source>
        <dbReference type="Google" id="ProtNLM"/>
    </source>
</evidence>